<dbReference type="GeneID" id="1725082"/>
<proteinExistence type="predicted"/>
<dbReference type="KEGG" id="vg:1725082"/>
<reference evidence="1 3" key="4">
    <citation type="journal article" date="2002" name="J. Gen. Virol.">
        <title>The expansion of a hypervariable, non-hr ori-like region in the genome of Cryptophlebia leucotreta granulovirus provides in vivo evidence for the utilization of baculovirus non-hr oris during replication.</title>
        <authorList>
            <person name="Jehle J.A."/>
        </authorList>
    </citation>
    <scope>NUCLEOTIDE SEQUENCE [LARGE SCALE GENOMIC DNA]</scope>
    <source>
        <strain evidence="1">CV3</strain>
    </source>
</reference>
<reference evidence="1 3" key="2">
    <citation type="journal article" date="1994" name="J. Gen. Virol.">
        <title>Genome organization of the DNA-binding protein gene region of Cryptophlebia leucotreta granulosis virus is closely related to that of nuclear polyhedrosis viruses.</title>
        <authorList>
            <person name="Jehle J.A."/>
            <person name="Backhaus H."/>
        </authorList>
    </citation>
    <scope>NUCLEOTIDE SEQUENCE [LARGE SCALE GENOMIC DNA]</scope>
    <source>
        <strain evidence="1">CV3</strain>
    </source>
</reference>
<name>Q7T5P3_GVCL</name>
<accession>Q7T5P3</accession>
<dbReference type="EMBL" id="AY229987">
    <property type="protein sequence ID" value="AAQ21641.1"/>
    <property type="molecule type" value="Genomic_DNA"/>
</dbReference>
<organism evidence="1 3">
    <name type="scientific">Cryptophlebia leucotreta granulosis virus</name>
    <name type="common">ClGV</name>
    <name type="synonym">Cryptophlebia leucotreta granulovirus</name>
    <dbReference type="NCBI Taxonomy" id="35254"/>
    <lineage>
        <taxon>Viruses</taxon>
        <taxon>Viruses incertae sedis</taxon>
        <taxon>Naldaviricetes</taxon>
        <taxon>Lefavirales</taxon>
        <taxon>Baculoviridae</taxon>
        <taxon>Betabaculovirus</taxon>
        <taxon>Betabaculovirus cryleucotretae</taxon>
    </lineage>
</organism>
<protein>
    <submittedName>
        <fullName evidence="1">Uncharacterized protein</fullName>
    </submittedName>
</protein>
<dbReference type="Proteomes" id="UP000203359">
    <property type="component" value="Segment"/>
</dbReference>
<dbReference type="RefSeq" id="NP_891893.1">
    <property type="nucleotide sequence ID" value="NC_005068.1"/>
</dbReference>
<evidence type="ECO:0000313" key="2">
    <source>
        <dbReference type="EMBL" id="AUF82075.1"/>
    </source>
</evidence>
<evidence type="ECO:0000313" key="1">
    <source>
        <dbReference type="EMBL" id="AAQ21641.1"/>
    </source>
</evidence>
<keyword evidence="3" id="KW-1185">Reference proteome</keyword>
<reference evidence="1 3" key="3">
    <citation type="journal article" date="1994" name="J. Gen. Virol.">
        <title>The granulin gene region of Cryptophlebia leucotreta granulosis virus: sequence analysis and phylogenetic considerations.</title>
        <authorList>
            <person name="Jehle J.A."/>
            <person name="Backhaus H."/>
        </authorList>
    </citation>
    <scope>NUCLEOTIDE SEQUENCE [LARGE SCALE GENOMIC DNA]</scope>
    <source>
        <strain evidence="1">CV3</strain>
    </source>
</reference>
<reference evidence="1" key="6">
    <citation type="submission" date="2003-02" db="EMBL/GenBank/DDBJ databases">
        <authorList>
            <person name="Lange M."/>
            <person name="Jehle J.A."/>
        </authorList>
    </citation>
    <scope>NUCLEOTIDE SEQUENCE</scope>
    <source>
        <strain evidence="1">CV3</strain>
    </source>
</reference>
<reference evidence="1" key="1">
    <citation type="submission" date="1993-12" db="EMBL/GenBank/DDBJ databases">
        <authorList>
            <person name="Jehle J."/>
        </authorList>
    </citation>
    <scope>NUCLEOTIDE SEQUENCE</scope>
    <source>
        <strain evidence="1">CV3</strain>
    </source>
</reference>
<sequence>MDKKVDLVFEQYNNWSNEICKKYHDDRVINLLMDQLDDKVMDYLDKKRKKYIKIENFNKIINGNNDDDKNLTKTIKFNLINGIP</sequence>
<evidence type="ECO:0000313" key="3">
    <source>
        <dbReference type="Proteomes" id="UP000203359"/>
    </source>
</evidence>
<organismHost>
    <name type="scientific">Tortricidae</name>
    <dbReference type="NCBI Taxonomy" id="7139"/>
</organismHost>
<reference evidence="2" key="7">
    <citation type="journal article" date="2017" name="Int. J. Mol. Sci.">
        <title>Genome Analysis and Genetic Stability of the Cryptophlebia leucotreta Granulovirus (CrleGV-SA) after 15 Years of Commercial Use as a Biopesticide.</title>
        <authorList>
            <person name="van der Merwe M."/>
            <person name="Jukes M.D."/>
            <person name="Rabalski L."/>
            <person name="Knox C."/>
            <person name="Opoku-Debrah J.K."/>
            <person name="Moore S.D."/>
            <person name="Krejmer-Rabalska M."/>
            <person name="Szewczyk B."/>
            <person name="Hill M.P."/>
        </authorList>
    </citation>
    <scope>NUCLEOTIDE SEQUENCE</scope>
    <source>
        <strain evidence="2">CrleGV-SA</strain>
    </source>
</reference>
<dbReference type="EMBL" id="MF974563">
    <property type="protein sequence ID" value="AUF82075.1"/>
    <property type="molecule type" value="Genomic_DNA"/>
</dbReference>
<reference evidence="1 3" key="5">
    <citation type="journal article" date="2003" name="Virology">
        <title>The genome of the Cryptophlebia leucotreta granulovirus.</title>
        <authorList>
            <person name="Lange M."/>
            <person name="Jehle J.A."/>
        </authorList>
    </citation>
    <scope>NUCLEOTIDE SEQUENCE [LARGE SCALE GENOMIC DNA]</scope>
    <source>
        <strain evidence="1">CV3</strain>
    </source>
</reference>